<sequence length="153" mass="18244">MKSYEEFEKEFKDTEPKLNEVEQARKERIVKILNQKVSELNTYKPTETIKKNLAAFIDWHMEEIQIIENLIYEGLVDGKATNEVYQKYVSRCEAGGLPDFMNQIAFSQFLIKYFGFKIINKKIKGKKYRIFIIKEQEREEKVDTNGKSNWWNS</sequence>
<evidence type="ECO:0000313" key="2">
    <source>
        <dbReference type="Proteomes" id="UP000070352"/>
    </source>
</evidence>
<accession>A0A135L115</accession>
<dbReference type="STRING" id="1413211.U473_00270"/>
<comment type="caution">
    <text evidence="1">The sequence shown here is derived from an EMBL/GenBank/DDBJ whole genome shotgun (WGS) entry which is preliminary data.</text>
</comment>
<organism evidence="1 2">
    <name type="scientific">Tepidibacillus decaturensis</name>
    <dbReference type="NCBI Taxonomy" id="1413211"/>
    <lineage>
        <taxon>Bacteria</taxon>
        <taxon>Bacillati</taxon>
        <taxon>Bacillota</taxon>
        <taxon>Bacilli</taxon>
        <taxon>Bacillales</taxon>
        <taxon>Bacillaceae</taxon>
        <taxon>Tepidibacillus</taxon>
    </lineage>
</organism>
<dbReference type="OrthoDB" id="9966802at2"/>
<dbReference type="AlphaFoldDB" id="A0A135L115"/>
<dbReference type="RefSeq" id="WP_068722312.1">
    <property type="nucleotide sequence ID" value="NZ_LSKU01000001.1"/>
</dbReference>
<proteinExistence type="predicted"/>
<gene>
    <name evidence="1" type="ORF">U473_00270</name>
</gene>
<reference evidence="1 2" key="1">
    <citation type="submission" date="2016-02" db="EMBL/GenBank/DDBJ databases">
        <title>Draft Genome for Tepidibacillus decaturensis nov. sp. Strain Z9, an Anaerobic, Moderately Thermophilic and Heterotrophic Bacterium from Deep Subsurface of the Illinois Basin, USA.</title>
        <authorList>
            <person name="Dong Y."/>
            <person name="Chang J.Y."/>
            <person name="Sanford R."/>
            <person name="Fouke B.W."/>
        </authorList>
    </citation>
    <scope>NUCLEOTIDE SEQUENCE [LARGE SCALE GENOMIC DNA]</scope>
    <source>
        <strain evidence="1 2">Z9</strain>
    </source>
</reference>
<keyword evidence="2" id="KW-1185">Reference proteome</keyword>
<dbReference type="EMBL" id="LSKU01000001">
    <property type="protein sequence ID" value="KXG42652.1"/>
    <property type="molecule type" value="Genomic_DNA"/>
</dbReference>
<protein>
    <submittedName>
        <fullName evidence="1">Uncharacterized protein</fullName>
    </submittedName>
</protein>
<dbReference type="Proteomes" id="UP000070352">
    <property type="component" value="Unassembled WGS sequence"/>
</dbReference>
<evidence type="ECO:0000313" key="1">
    <source>
        <dbReference type="EMBL" id="KXG42652.1"/>
    </source>
</evidence>
<name>A0A135L115_9BACI</name>